<dbReference type="AlphaFoldDB" id="A0A133UDP3"/>
<protein>
    <submittedName>
        <fullName evidence="1">Uncharacterized protein</fullName>
    </submittedName>
</protein>
<accession>A0A133UDP3</accession>
<organism evidence="1 2">
    <name type="scientific">candidate division MSBL1 archaeon SCGC-AAA259E19</name>
    <dbReference type="NCBI Taxonomy" id="1698264"/>
    <lineage>
        <taxon>Archaea</taxon>
        <taxon>Methanobacteriati</taxon>
        <taxon>Methanobacteriota</taxon>
        <taxon>candidate division MSBL1</taxon>
    </lineage>
</organism>
<sequence length="88" mass="10095">MATGLKNPTEKAPYLLWKDGDTWITKDEETGIASQGKSRQEREFIQQIGRTVRSPEDVVEFSSPDAKCHKKLRQSWEGEISKRKTSQD</sequence>
<comment type="caution">
    <text evidence="1">The sequence shown here is derived from an EMBL/GenBank/DDBJ whole genome shotgun (WGS) entry which is preliminary data.</text>
</comment>
<name>A0A133UDP3_9EURY</name>
<dbReference type="Proteomes" id="UP000070284">
    <property type="component" value="Unassembled WGS sequence"/>
</dbReference>
<reference evidence="1 2" key="1">
    <citation type="journal article" date="2016" name="Sci. Rep.">
        <title>Metabolic traits of an uncultured archaeal lineage -MSBL1- from brine pools of the Red Sea.</title>
        <authorList>
            <person name="Mwirichia R."/>
            <person name="Alam I."/>
            <person name="Rashid M."/>
            <person name="Vinu M."/>
            <person name="Ba-Alawi W."/>
            <person name="Anthony Kamau A."/>
            <person name="Kamanda Ngugi D."/>
            <person name="Goker M."/>
            <person name="Klenk H.P."/>
            <person name="Bajic V."/>
            <person name="Stingl U."/>
        </authorList>
    </citation>
    <scope>NUCLEOTIDE SEQUENCE [LARGE SCALE GENOMIC DNA]</scope>
    <source>
        <strain evidence="1">SCGC-AAA259E19</strain>
    </source>
</reference>
<gene>
    <name evidence="1" type="ORF">AKJ65_07720</name>
</gene>
<keyword evidence="2" id="KW-1185">Reference proteome</keyword>
<proteinExistence type="predicted"/>
<dbReference type="EMBL" id="LHXO01000167">
    <property type="protein sequence ID" value="KXA92331.1"/>
    <property type="molecule type" value="Genomic_DNA"/>
</dbReference>
<evidence type="ECO:0000313" key="1">
    <source>
        <dbReference type="EMBL" id="KXA92331.1"/>
    </source>
</evidence>
<evidence type="ECO:0000313" key="2">
    <source>
        <dbReference type="Proteomes" id="UP000070284"/>
    </source>
</evidence>